<dbReference type="SUPFAM" id="SSF52540">
    <property type="entry name" value="P-loop containing nucleoside triphosphate hydrolases"/>
    <property type="match status" value="1"/>
</dbReference>
<dbReference type="EMBL" id="DVJK01000136">
    <property type="protein sequence ID" value="HIS66889.1"/>
    <property type="molecule type" value="Genomic_DNA"/>
</dbReference>
<dbReference type="GO" id="GO:0045910">
    <property type="term" value="P:negative regulation of DNA recombination"/>
    <property type="evidence" value="ECO:0007669"/>
    <property type="project" value="InterPro"/>
</dbReference>
<evidence type="ECO:0000313" key="13">
    <source>
        <dbReference type="Proteomes" id="UP000824001"/>
    </source>
</evidence>
<feature type="coiled-coil region" evidence="9">
    <location>
        <begin position="148"/>
        <end position="175"/>
    </location>
</feature>
<feature type="domain" description="Smr" evidence="11">
    <location>
        <begin position="717"/>
        <end position="792"/>
    </location>
</feature>
<evidence type="ECO:0000256" key="8">
    <source>
        <dbReference type="HAMAP-Rule" id="MF_00092"/>
    </source>
</evidence>
<keyword evidence="1 8" id="KW-0540">Nuclease</keyword>
<evidence type="ECO:0000256" key="2">
    <source>
        <dbReference type="ARBA" id="ARBA00022730"/>
    </source>
</evidence>
<dbReference type="Proteomes" id="UP000824001">
    <property type="component" value="Unassembled WGS sequence"/>
</dbReference>
<evidence type="ECO:0000256" key="6">
    <source>
        <dbReference type="ARBA" id="ARBA00022884"/>
    </source>
</evidence>
<keyword evidence="4 8" id="KW-0378">Hydrolase</keyword>
<dbReference type="PANTHER" id="PTHR48466:SF2">
    <property type="entry name" value="OS10G0509000 PROTEIN"/>
    <property type="match status" value="1"/>
</dbReference>
<dbReference type="GO" id="GO:0004519">
    <property type="term" value="F:endonuclease activity"/>
    <property type="evidence" value="ECO:0007669"/>
    <property type="project" value="UniProtKB-UniRule"/>
</dbReference>
<dbReference type="GO" id="GO:0030983">
    <property type="term" value="F:mismatched DNA binding"/>
    <property type="evidence" value="ECO:0007669"/>
    <property type="project" value="InterPro"/>
</dbReference>
<evidence type="ECO:0000256" key="10">
    <source>
        <dbReference type="SAM" id="MobiDB-lite"/>
    </source>
</evidence>
<evidence type="ECO:0000256" key="3">
    <source>
        <dbReference type="ARBA" id="ARBA00022741"/>
    </source>
</evidence>
<comment type="subunit">
    <text evidence="8">Homodimer. Binds to stalled ribosomes, contacting rRNA.</text>
</comment>
<dbReference type="InterPro" id="IPR045076">
    <property type="entry name" value="MutS"/>
</dbReference>
<dbReference type="InterPro" id="IPR007696">
    <property type="entry name" value="DNA_mismatch_repair_MutS_core"/>
</dbReference>
<dbReference type="SMART" id="SM00463">
    <property type="entry name" value="SMR"/>
    <property type="match status" value="1"/>
</dbReference>
<dbReference type="InterPro" id="IPR036187">
    <property type="entry name" value="DNA_mismatch_repair_MutS_sf"/>
</dbReference>
<reference evidence="12" key="2">
    <citation type="journal article" date="2021" name="PeerJ">
        <title>Extensive microbial diversity within the chicken gut microbiome revealed by metagenomics and culture.</title>
        <authorList>
            <person name="Gilroy R."/>
            <person name="Ravi A."/>
            <person name="Getino M."/>
            <person name="Pursley I."/>
            <person name="Horton D.L."/>
            <person name="Alikhan N.F."/>
            <person name="Baker D."/>
            <person name="Gharbi K."/>
            <person name="Hall N."/>
            <person name="Watson M."/>
            <person name="Adriaenssens E.M."/>
            <person name="Foster-Nyarko E."/>
            <person name="Jarju S."/>
            <person name="Secka A."/>
            <person name="Antonio M."/>
            <person name="Oren A."/>
            <person name="Chaudhuri R.R."/>
            <person name="La Ragione R."/>
            <person name="Hildebrand F."/>
            <person name="Pallen M.J."/>
        </authorList>
    </citation>
    <scope>NUCLEOTIDE SEQUENCE</scope>
    <source>
        <strain evidence="12">ChiHjej10B9-9673</strain>
    </source>
</reference>
<name>A0A9D1FDN6_9FIRM</name>
<keyword evidence="3 8" id="KW-0547">Nucleotide-binding</keyword>
<dbReference type="AlphaFoldDB" id="A0A9D1FDN6"/>
<dbReference type="PROSITE" id="PS50828">
    <property type="entry name" value="SMR"/>
    <property type="match status" value="1"/>
</dbReference>
<dbReference type="SUPFAM" id="SSF48334">
    <property type="entry name" value="DNA repair protein MutS, domain III"/>
    <property type="match status" value="1"/>
</dbReference>
<reference evidence="12" key="1">
    <citation type="submission" date="2020-10" db="EMBL/GenBank/DDBJ databases">
        <authorList>
            <person name="Gilroy R."/>
        </authorList>
    </citation>
    <scope>NUCLEOTIDE SEQUENCE</scope>
    <source>
        <strain evidence="12">ChiHjej10B9-9673</strain>
    </source>
</reference>
<keyword evidence="8 12" id="KW-0255">Endonuclease</keyword>
<dbReference type="SMART" id="SM00533">
    <property type="entry name" value="MUTSd"/>
    <property type="match status" value="1"/>
</dbReference>
<feature type="binding site" evidence="8">
    <location>
        <begin position="335"/>
        <end position="342"/>
    </location>
    <ligand>
        <name>ATP</name>
        <dbReference type="ChEBI" id="CHEBI:30616"/>
    </ligand>
</feature>
<evidence type="ECO:0000256" key="5">
    <source>
        <dbReference type="ARBA" id="ARBA00022840"/>
    </source>
</evidence>
<dbReference type="EC" id="3.1.-.-" evidence="8"/>
<dbReference type="InterPro" id="IPR027417">
    <property type="entry name" value="P-loop_NTPase"/>
</dbReference>
<dbReference type="GO" id="GO:0016887">
    <property type="term" value="F:ATP hydrolysis activity"/>
    <property type="evidence" value="ECO:0007669"/>
    <property type="project" value="InterPro"/>
</dbReference>
<keyword evidence="9" id="KW-0175">Coiled coil</keyword>
<feature type="region of interest" description="Disordered" evidence="10">
    <location>
        <begin position="623"/>
        <end position="645"/>
    </location>
</feature>
<dbReference type="GO" id="GO:0019843">
    <property type="term" value="F:rRNA binding"/>
    <property type="evidence" value="ECO:0007669"/>
    <property type="project" value="UniProtKB-UniRule"/>
</dbReference>
<dbReference type="CDD" id="cd06503">
    <property type="entry name" value="ATP-synt_Fo_b"/>
    <property type="match status" value="1"/>
</dbReference>
<evidence type="ECO:0000259" key="11">
    <source>
        <dbReference type="PROSITE" id="PS50828"/>
    </source>
</evidence>
<dbReference type="GO" id="GO:0140664">
    <property type="term" value="F:ATP-dependent DNA damage sensor activity"/>
    <property type="evidence" value="ECO:0007669"/>
    <property type="project" value="InterPro"/>
</dbReference>
<dbReference type="InterPro" id="IPR002625">
    <property type="entry name" value="Smr_dom"/>
</dbReference>
<comment type="function">
    <text evidence="8">Acts as a ribosome collision sensor, splitting the ribosome into its 2 subunits. Detects stalled/collided 70S ribosomes which it binds and splits by an ATP-hydrolysis driven conformational change. Acts upstream of the ribosome quality control system (RQC), a ribosome-associated complex that mediates the extraction of incompletely synthesized nascent chains from stalled ribosomes and their subsequent degradation. Probably generates substrates for RQC.</text>
</comment>
<keyword evidence="2 8" id="KW-0699">rRNA-binding</keyword>
<evidence type="ECO:0000256" key="4">
    <source>
        <dbReference type="ARBA" id="ARBA00022801"/>
    </source>
</evidence>
<dbReference type="Pfam" id="PF01713">
    <property type="entry name" value="Smr"/>
    <property type="match status" value="1"/>
</dbReference>
<keyword evidence="7 8" id="KW-0238">DNA-binding</keyword>
<dbReference type="SMART" id="SM00534">
    <property type="entry name" value="MUTSac"/>
    <property type="match status" value="1"/>
</dbReference>
<evidence type="ECO:0000256" key="1">
    <source>
        <dbReference type="ARBA" id="ARBA00022722"/>
    </source>
</evidence>
<dbReference type="GO" id="GO:0072344">
    <property type="term" value="P:rescue of stalled ribosome"/>
    <property type="evidence" value="ECO:0007669"/>
    <property type="project" value="UniProtKB-UniRule"/>
</dbReference>
<dbReference type="PIRSF" id="PIRSF005814">
    <property type="entry name" value="MutS_YshD"/>
    <property type="match status" value="1"/>
</dbReference>
<keyword evidence="5 8" id="KW-0067">ATP-binding</keyword>
<dbReference type="PANTHER" id="PTHR48466">
    <property type="entry name" value="OS10G0509000 PROTEIN-RELATED"/>
    <property type="match status" value="1"/>
</dbReference>
<dbReference type="CDD" id="cd03280">
    <property type="entry name" value="ABC_MutS2"/>
    <property type="match status" value="1"/>
</dbReference>
<organism evidence="12 13">
    <name type="scientific">Candidatus Scatomorpha merdipullorum</name>
    <dbReference type="NCBI Taxonomy" id="2840927"/>
    <lineage>
        <taxon>Bacteria</taxon>
        <taxon>Bacillati</taxon>
        <taxon>Bacillota</taxon>
        <taxon>Clostridia</taxon>
        <taxon>Eubacteriales</taxon>
        <taxon>Candidatus Scatomorpha</taxon>
    </lineage>
</organism>
<evidence type="ECO:0000313" key="12">
    <source>
        <dbReference type="EMBL" id="HIS66889.1"/>
    </source>
</evidence>
<dbReference type="PROSITE" id="PS00486">
    <property type="entry name" value="DNA_MISMATCH_REPAIR_2"/>
    <property type="match status" value="1"/>
</dbReference>
<proteinExistence type="inferred from homology"/>
<feature type="compositionally biased region" description="Basic and acidic residues" evidence="10">
    <location>
        <begin position="623"/>
        <end position="640"/>
    </location>
</feature>
<dbReference type="GO" id="GO:0005524">
    <property type="term" value="F:ATP binding"/>
    <property type="evidence" value="ECO:0007669"/>
    <property type="project" value="UniProtKB-UniRule"/>
</dbReference>
<dbReference type="HAMAP" id="MF_00092">
    <property type="entry name" value="MutS2"/>
    <property type="match status" value="1"/>
</dbReference>
<dbReference type="InterPro" id="IPR036063">
    <property type="entry name" value="Smr_dom_sf"/>
</dbReference>
<evidence type="ECO:0000256" key="7">
    <source>
        <dbReference type="ARBA" id="ARBA00023125"/>
    </source>
</evidence>
<comment type="function">
    <text evidence="8">Endonuclease that is involved in the suppression of homologous recombination and thus may have a key role in the control of bacterial genetic diversity.</text>
</comment>
<dbReference type="Pfam" id="PF00488">
    <property type="entry name" value="MutS_V"/>
    <property type="match status" value="1"/>
</dbReference>
<dbReference type="InterPro" id="IPR000432">
    <property type="entry name" value="DNA_mismatch_repair_MutS_C"/>
</dbReference>
<gene>
    <name evidence="8" type="primary">mutS2</name>
    <name evidence="8" type="synonym">rqcU</name>
    <name evidence="12" type="ORF">IAC18_04930</name>
</gene>
<evidence type="ECO:0000256" key="9">
    <source>
        <dbReference type="SAM" id="Coils"/>
    </source>
</evidence>
<dbReference type="EC" id="3.6.4.-" evidence="8"/>
<sequence length="792" mass="85423">MTQYDRSAVTLELPAVLAMLEREAVSEAAKARARALAPSADEAEVRRRLSETSAARGMMVTRGSPGFSGLKDVRASLQRADMGGVLNTRELMDIAGVLASARAAKAYAAGDGRGGEKTCIDYLFQAIQPNRFLEDKITSSIAGEEEIADAASAELADIRRLIRAASARVREALQKIISSPSYAKALQDPIITTRSDRYVVPVKAEYKNAVPGLVHDVSGSGATLFIEPMAAVKANNELRELRAREKAEIERILAELSADCAAHAEGISLNFDLLTRLDLIFAKARLSYALDAAEPELSKREIRLHRARHPLLPKETAVPIDLTLGGDYDTLVITGPNTGGKTVTLKTIGLLCVMAACGLHIPAAGDSAVPVFSGVYADIGDEQSIEQNLSTFSSHMTNNVRILEECGENTLVLFDELGAGTDPTEGAALAISMIEYARRRGAVIAATTHYAELKVYATTEKGVMNASCEFDVATLKPTYRLLVGIPGKSNAFAISERLGLPAEIIDDARGRVGVESASFEATIEKLEEVRQALERDRAEAERKLREAEENRKESAKLRVELELRLDKAEVKARRDAERIIASARETAEAAFAEIDRMRSEANEAEDHRAANEARAELRRRLNEAEDSYRERPAMPQEVKKPGRPAAAGDTVELLSMGVSAEVEAVNRDGSLSLRAGAMHLTARQDEVRVVEKPKKKKAAASSPGGAALRAAAVPAEVDLRGMDTLEAVPVLERYIDAAVMGKLKTVTVIHGKGTGALRAAVQQALKRSKAVKSYRLGRYGEGESGVTVVELK</sequence>
<dbReference type="SUPFAM" id="SSF160443">
    <property type="entry name" value="SMR domain-like"/>
    <property type="match status" value="1"/>
</dbReference>
<dbReference type="NCBIfam" id="TIGR01069">
    <property type="entry name" value="mutS2"/>
    <property type="match status" value="1"/>
</dbReference>
<accession>A0A9D1FDN6</accession>
<dbReference type="GO" id="GO:0006298">
    <property type="term" value="P:mismatch repair"/>
    <property type="evidence" value="ECO:0007669"/>
    <property type="project" value="InterPro"/>
</dbReference>
<dbReference type="GO" id="GO:0043023">
    <property type="term" value="F:ribosomal large subunit binding"/>
    <property type="evidence" value="ECO:0007669"/>
    <property type="project" value="UniProtKB-UniRule"/>
</dbReference>
<dbReference type="Gene3D" id="3.40.50.300">
    <property type="entry name" value="P-loop containing nucleotide triphosphate hydrolases"/>
    <property type="match status" value="1"/>
</dbReference>
<dbReference type="FunFam" id="3.40.50.300:FF:000830">
    <property type="entry name" value="Endonuclease MutS2"/>
    <property type="match status" value="1"/>
</dbReference>
<dbReference type="Gene3D" id="3.30.1370.110">
    <property type="match status" value="1"/>
</dbReference>
<comment type="caution">
    <text evidence="12">The sequence shown here is derived from an EMBL/GenBank/DDBJ whole genome shotgun (WGS) entry which is preliminary data.</text>
</comment>
<comment type="similarity">
    <text evidence="8">Belongs to the DNA mismatch repair MutS family. MutS2 subfamily.</text>
</comment>
<protein>
    <recommendedName>
        <fullName evidence="8">Endonuclease MutS2</fullName>
        <ecNumber evidence="8">3.1.-.-</ecNumber>
    </recommendedName>
    <alternativeName>
        <fullName evidence="8">Ribosome-associated protein quality control-upstream factor</fullName>
        <shortName evidence="8">RQC-upstream factor</shortName>
        <shortName evidence="8">RqcU</shortName>
        <ecNumber evidence="8">3.6.4.-</ecNumber>
    </alternativeName>
</protein>
<dbReference type="InterPro" id="IPR005747">
    <property type="entry name" value="MutS2"/>
</dbReference>
<keyword evidence="6 8" id="KW-0694">RNA-binding</keyword>